<reference evidence="2 3" key="1">
    <citation type="journal article" date="2014" name="BMC Genomics">
        <title>Comparative genomics of the major fungal agents of human and animal Sporotrichosis: Sporothrix schenckii and Sporothrix brasiliensis.</title>
        <authorList>
            <person name="Teixeira M.M."/>
            <person name="de Almeida L.G."/>
            <person name="Kubitschek-Barreira P."/>
            <person name="Alves F.L."/>
            <person name="Kioshima E.S."/>
            <person name="Abadio A.K."/>
            <person name="Fernandes L."/>
            <person name="Derengowski L.S."/>
            <person name="Ferreira K.S."/>
            <person name="Souza R.C."/>
            <person name="Ruiz J.C."/>
            <person name="de Andrade N.C."/>
            <person name="Paes H.C."/>
            <person name="Nicola A.M."/>
            <person name="Albuquerque P."/>
            <person name="Gerber A.L."/>
            <person name="Martins V.P."/>
            <person name="Peconick L.D."/>
            <person name="Neto A.V."/>
            <person name="Chaucanez C.B."/>
            <person name="Silva P.A."/>
            <person name="Cunha O.L."/>
            <person name="de Oliveira F.F."/>
            <person name="dos Santos T.C."/>
            <person name="Barros A.L."/>
            <person name="Soares M.A."/>
            <person name="de Oliveira L.M."/>
            <person name="Marini M.M."/>
            <person name="Villalobos-Duno H."/>
            <person name="Cunha M.M."/>
            <person name="de Hoog S."/>
            <person name="da Silveira J.F."/>
            <person name="Henrissat B."/>
            <person name="Nino-Vega G.A."/>
            <person name="Cisalpino P.S."/>
            <person name="Mora-Montes H.M."/>
            <person name="Almeida S.R."/>
            <person name="Stajich J.E."/>
            <person name="Lopes-Bezerra L.M."/>
            <person name="Vasconcelos A.T."/>
            <person name="Felipe M.S."/>
        </authorList>
    </citation>
    <scope>NUCLEOTIDE SEQUENCE [LARGE SCALE GENOMIC DNA]</scope>
    <source>
        <strain evidence="2 3">1099-18</strain>
    </source>
</reference>
<dbReference type="Proteomes" id="UP000033710">
    <property type="component" value="Unassembled WGS sequence"/>
</dbReference>
<evidence type="ECO:0000313" key="2">
    <source>
        <dbReference type="EMBL" id="KJR84474.1"/>
    </source>
</evidence>
<dbReference type="OrthoDB" id="3474066at2759"/>
<evidence type="ECO:0000256" key="1">
    <source>
        <dbReference type="SAM" id="MobiDB-lite"/>
    </source>
</evidence>
<dbReference type="InterPro" id="IPR052973">
    <property type="entry name" value="Fungal_sec-metab_reg_TF"/>
</dbReference>
<dbReference type="PANTHER" id="PTHR35392">
    <property type="entry name" value="ZN(II)2CYS6 TRANSCRIPTION FACTOR (EUROFUNG)-RELATED-RELATED"/>
    <property type="match status" value="1"/>
</dbReference>
<organism evidence="2 3">
    <name type="scientific">Sporothrix schenckii 1099-18</name>
    <dbReference type="NCBI Taxonomy" id="1397361"/>
    <lineage>
        <taxon>Eukaryota</taxon>
        <taxon>Fungi</taxon>
        <taxon>Dikarya</taxon>
        <taxon>Ascomycota</taxon>
        <taxon>Pezizomycotina</taxon>
        <taxon>Sordariomycetes</taxon>
        <taxon>Sordariomycetidae</taxon>
        <taxon>Ophiostomatales</taxon>
        <taxon>Ophiostomataceae</taxon>
        <taxon>Sporothrix</taxon>
    </lineage>
</organism>
<evidence type="ECO:0000313" key="3">
    <source>
        <dbReference type="Proteomes" id="UP000033710"/>
    </source>
</evidence>
<feature type="compositionally biased region" description="Basic and acidic residues" evidence="1">
    <location>
        <begin position="351"/>
        <end position="361"/>
    </location>
</feature>
<dbReference type="EMBL" id="AXCR01000007">
    <property type="protein sequence ID" value="KJR84474.1"/>
    <property type="molecule type" value="Genomic_DNA"/>
</dbReference>
<dbReference type="PANTHER" id="PTHR35392:SF3">
    <property type="entry name" value="ZN(2)-C6 FUNGAL-TYPE DOMAIN-CONTAINING PROTEIN"/>
    <property type="match status" value="1"/>
</dbReference>
<gene>
    <name evidence="2" type="ORF">SPSK_08533</name>
</gene>
<accession>A0A0F2M5W0</accession>
<feature type="region of interest" description="Disordered" evidence="1">
    <location>
        <begin position="335"/>
        <end position="361"/>
    </location>
</feature>
<sequence length="773" mass="86289">MSPKYRFSHPGRGLEKAPLSQNLIAQGQAESERRPFFSLPLTDGGSFLGSTASGVADCLVSLSSCQPSTSPETPLEYDAVMTTVSATPSVLPESRQYVENGSYAGVSRATDLGQANLAFNDGFPSQPANWLSDDNTQSSQFMQSYPAMQPTLTTSAGPVEDPRLAKTQPNTHFETMYYPNEQIPPNSYSKPEASDVAQLSSIPPTTLSVSMAPAPAPQIQNFLGEVPAGNRFSPRPLTVTAETQYTMPSPILIPAAVPFDVSNIAPAQQAPLAVPLPSTSTTIGMPQSVAVVPYPNNAAPHYTAPMLNTVIKHHSHRRDSSHVATTPCVTESTFDMPIQRHPRPPAARRGPFKDQTERQKTAQTRKDGCCIRCRMQRIRCNAEEGNPKGVCLGCKNSLGRTWRLPCLRLKVTDVILSKTTQVKGHEWTLRWKENTVLDDVGHWASSEVRILRISEGYTNEFVELRVRKFVPQDGDSLERSWVTPKGETRSVQIPPYAVIEPEAIAPQYSAYIKRGLVACCSKVLADHKDSVLWPTYWIAVKLTHAKNHLSEDENKLLAKTLELWMTVRLTTRSFEIVGEETLGMPMNILDETSPSHGKIPIPPVMGAQLDSVLIHEIQNSLRHDVLGALQDMFHNNKINTWFTTYLVTFMLLHNASLVIKHDASYARKHGLKRRFAREDKVKQYYTGAITLLAYFHYCNKGAFPFTETAREQDIRNLANLDQSAMGIVRHTRMYAIDQKAKWQAVLDTNDYENEFYFISQLYEVNWQPRTMVI</sequence>
<comment type="caution">
    <text evidence="2">The sequence shown here is derived from an EMBL/GenBank/DDBJ whole genome shotgun (WGS) entry which is preliminary data.</text>
</comment>
<dbReference type="KEGG" id="ssck:SPSK_08533"/>
<name>A0A0F2M5W0_SPOSC</name>
<dbReference type="AlphaFoldDB" id="A0A0F2M5W0"/>
<dbReference type="GeneID" id="27670403"/>
<dbReference type="VEuPathDB" id="FungiDB:SPSK_08533"/>
<proteinExistence type="predicted"/>
<evidence type="ECO:0008006" key="4">
    <source>
        <dbReference type="Google" id="ProtNLM"/>
    </source>
</evidence>
<protein>
    <recommendedName>
        <fullName evidence="4">Zn(2)-C6 fungal-type domain-containing protein</fullName>
    </recommendedName>
</protein>
<reference evidence="2 3" key="2">
    <citation type="journal article" date="2015" name="Eukaryot. Cell">
        <title>Asexual propagation of a virulent clone complex in a human and feline outbreak of sporotrichosis.</title>
        <authorList>
            <person name="Teixeira Mde M."/>
            <person name="Rodrigues A.M."/>
            <person name="Tsui C.K."/>
            <person name="de Almeida L.G."/>
            <person name="Van Diepeningen A.D."/>
            <person name="van den Ende B.G."/>
            <person name="Fernandes G.F."/>
            <person name="Kano R."/>
            <person name="Hamelin R.C."/>
            <person name="Lopes-Bezerra L.M."/>
            <person name="Vasconcelos A.T."/>
            <person name="de Hoog S."/>
            <person name="de Camargo Z.P."/>
            <person name="Felipe M.S."/>
        </authorList>
    </citation>
    <scope>NUCLEOTIDE SEQUENCE [LARGE SCALE GENOMIC DNA]</scope>
    <source>
        <strain evidence="2 3">1099-18</strain>
    </source>
</reference>
<dbReference type="RefSeq" id="XP_016587150.1">
    <property type="nucleotide sequence ID" value="XM_016735126.1"/>
</dbReference>